<sequence>MSELSRFAAKLSELLKDDSLFLAGERINEDGLLVLTEDEAGREKRTVKLSDVPADAQIIKVDNFDLQGRFICTAGNSDVGKRCDYVIIDAQHSRILLIELKLGTKGDGERKQVVAQLKGGRVVIDYLVALIAHFHSESLDLNPEEFRYAWISYREAKTQKSESRANGRDIDSPMRLKNAQKTVYSFKRITR</sequence>
<accession>A0A0F6Z6Z1</accession>
<evidence type="ECO:0000313" key="1">
    <source>
        <dbReference type="EMBL" id="AKF28453.1"/>
    </source>
</evidence>
<dbReference type="PATRIC" id="fig|92706.3.peg.2819"/>
<dbReference type="HOGENOM" id="CLU_1419063_0_0_11"/>
<dbReference type="RefSeq" id="WP_003862972.1">
    <property type="nucleotide sequence ID" value="NZ_CP011309.1"/>
</dbReference>
<keyword evidence="2" id="KW-1185">Reference proteome</keyword>
<dbReference type="Proteomes" id="UP000034037">
    <property type="component" value="Chromosome"/>
</dbReference>
<dbReference type="EMBL" id="CP011309">
    <property type="protein sequence ID" value="AKF28453.1"/>
    <property type="molecule type" value="Genomic_DNA"/>
</dbReference>
<evidence type="ECO:0000313" key="2">
    <source>
        <dbReference type="Proteomes" id="UP000034037"/>
    </source>
</evidence>
<reference evidence="1 2" key="1">
    <citation type="submission" date="2015-04" db="EMBL/GenBank/DDBJ databases">
        <title>Complete Genome Sequence of Brevibacterium flavum ATCC 15168.</title>
        <authorList>
            <person name="Ahn J."/>
            <person name="Park G."/>
            <person name="Jeon W."/>
            <person name="Jang Y."/>
            <person name="Jang M."/>
            <person name="Lee H."/>
            <person name="Lee H."/>
        </authorList>
    </citation>
    <scope>NUCLEOTIDE SEQUENCE [LARGE SCALE GENOMIC DNA]</scope>
    <source>
        <strain evidence="1 2">ATCC 15168</strain>
    </source>
</reference>
<proteinExistence type="predicted"/>
<organism evidence="1 2">
    <name type="scientific">[Brevibacterium] flavum</name>
    <dbReference type="NCBI Taxonomy" id="92706"/>
    <lineage>
        <taxon>Bacteria</taxon>
        <taxon>Bacillati</taxon>
        <taxon>Actinomycetota</taxon>
        <taxon>Actinomycetes</taxon>
        <taxon>Mycobacteriales</taxon>
        <taxon>Corynebacteriaceae</taxon>
        <taxon>Corynebacterium</taxon>
    </lineage>
</organism>
<protein>
    <submittedName>
        <fullName evidence="1">Uncharacterized protein</fullName>
    </submittedName>
</protein>
<name>A0A0F6Z6Z1_9CORY</name>
<dbReference type="AlphaFoldDB" id="A0A0F6Z6Z1"/>
<gene>
    <name evidence="1" type="ORF">YH66_13460</name>
</gene>